<accession>A0ABV5MHQ0</accession>
<dbReference type="EMBL" id="JBHMCA010000057">
    <property type="protein sequence ID" value="MFB9448375.1"/>
    <property type="molecule type" value="Genomic_DNA"/>
</dbReference>
<evidence type="ECO:0008006" key="4">
    <source>
        <dbReference type="Google" id="ProtNLM"/>
    </source>
</evidence>
<keyword evidence="3" id="KW-1185">Reference proteome</keyword>
<dbReference type="Proteomes" id="UP001589608">
    <property type="component" value="Unassembled WGS sequence"/>
</dbReference>
<evidence type="ECO:0000256" key="1">
    <source>
        <dbReference type="SAM" id="MobiDB-lite"/>
    </source>
</evidence>
<feature type="region of interest" description="Disordered" evidence="1">
    <location>
        <begin position="762"/>
        <end position="820"/>
    </location>
</feature>
<sequence>MTGKVAPHQGHSGTGRSEAAPDTEALLDAGAVLPIGTDAAKDTIDTLTTRAYVHPVLGERRVVRLVPATLGQAEDLTMEFLGFTAPQTVAEVGVVRQQALGFPAWALVHDPANGHHALALVKDIERLVRVAKSRIGPARDGFNELGERLARAVPHFLPTYYEEAARAFLAADSQTYAASMFGKAREAERTYALEIDEERQHTVFLEFALAGALTAKALAQHARDLAGRCTPDVAYARFRRLCLERTLGGMPPYAQMHVDLGRLAKAARLGPEEDESVLRELLAAPSLLRAPGGFWKAYRPALLRIAKREAKVRGQLLGMFPQDCPFGTWLEILEEAGATEALTAPAGTVDPAAESPDGPAGWLARADRSRGWRKQRDARFLALAERMAPRLTADGTPLELAPSHGRIDLDLFDLMLALGAPLAEVHEQGRCDVTSWLNEDGDGRRDLTHAVAHERLRSLLADSVEGHLRTWYRSGDAVVDQERVAQVVAVPGLRTALHWWLDRLADRVEAQGLTSVGTELDRLNLVACPEGLAVNPEAIARITAFDLGPVLGRTLRAGVIDELGWPALEAATETLFGRDRSKLSDALVVTPQWPALVLRRDDRVLVVGDEGVELDHTLRVPPDELRYSWNLATRYADGQLLVAWNRSGSRAGYWSGAPDDVFVNAEDGLGDGGNHSLALPDGGRTAGGRPLRAGDQKAQELGRVASDGRHHWLLVQEADYSLRWYEYDAATGERGRASVPSFFEDGAADGQSLEPSGCALRPASPRMAGSPLGHRDGLVGWRSRRTPSDPAGRGGQAGEGVDGRAFAMPDPESSRSHRHRSLSGAIRFPGADTVHGLYVEHNWRSVTVHLYTADGLNFASADSGGDNGPFAEGTMVLPPASFWHQLRPRDEAGSAALRALGDDAAGRLLAAVAALAGPDADRAAIPDEAVLAAVRPALPEITDPALLTGVGGVVRHAARAALRLARLTSVTAEMLAAGPAAADATGEDAHRAGDNVVNDALDGLIPSCYNHGREWVKHFTDAGAVLTGGEPRAPLDTWISGGDLDWWDTLGVLPAVLLRAASPATKPDFRAALLDVLEVLAGSGLLDGAGRTRRLTLKSDTGAPQLTAAQPVVAGPGRIVLPFRVDNDGDAYAIEHAADGRFGPVAGHTVQFEREFDHRGLDSAAVARFAAAGRAHAGAGALLRPEVVRALSDAGGISLAEATVLLCATTDARHATIGAFADWEPAGPAVTDAAIETAVESARRGGALHPKGGAPAALLPADPAALWTDGPDPARFGAWRAGQVGARTPVSDELIVEYRKAAAPGELSASEFLHGLTNPATCKWLHAVDQGVDGEALLVSIARGVPWLVRRLPADDPIRAGLPAVLDAVRALIADPRFSLTVAGAEETAVDKALAALGLDRESGLFSVSAQGYWRQVSVHPVRMDGPGDRRVDALIAALGGYTAPLVALRAIVGDDITRWLEAPTVEAPHDPSRSAPQVVAQVAERHGIGADAATLYLQLLALPDPTDRNVAAWTGWKPARLKKARAELQATDLVVEAKRPRAGRTLFLPGGWLAWKAPALPVERWKLPLILGGGEHGTALGAVVPIAPAPALFGLAWDRIVAGDTPRFEELQTRATQGGRR</sequence>
<protein>
    <recommendedName>
        <fullName evidence="4">DNA-binding protein</fullName>
    </recommendedName>
</protein>
<proteinExistence type="predicted"/>
<reference evidence="2 3" key="1">
    <citation type="submission" date="2024-09" db="EMBL/GenBank/DDBJ databases">
        <authorList>
            <person name="Sun Q."/>
            <person name="Mori K."/>
        </authorList>
    </citation>
    <scope>NUCLEOTIDE SEQUENCE [LARGE SCALE GENOMIC DNA]</scope>
    <source>
        <strain evidence="2 3">JCM 3307</strain>
    </source>
</reference>
<feature type="region of interest" description="Disordered" evidence="1">
    <location>
        <begin position="1"/>
        <end position="20"/>
    </location>
</feature>
<evidence type="ECO:0000313" key="3">
    <source>
        <dbReference type="Proteomes" id="UP001589608"/>
    </source>
</evidence>
<organism evidence="2 3">
    <name type="scientific">Dactylosporangium vinaceum</name>
    <dbReference type="NCBI Taxonomy" id="53362"/>
    <lineage>
        <taxon>Bacteria</taxon>
        <taxon>Bacillati</taxon>
        <taxon>Actinomycetota</taxon>
        <taxon>Actinomycetes</taxon>
        <taxon>Micromonosporales</taxon>
        <taxon>Micromonosporaceae</taxon>
        <taxon>Dactylosporangium</taxon>
    </lineage>
</organism>
<gene>
    <name evidence="2" type="ORF">ACFFTR_35260</name>
</gene>
<evidence type="ECO:0000313" key="2">
    <source>
        <dbReference type="EMBL" id="MFB9448375.1"/>
    </source>
</evidence>
<comment type="caution">
    <text evidence="2">The sequence shown here is derived from an EMBL/GenBank/DDBJ whole genome shotgun (WGS) entry which is preliminary data.</text>
</comment>
<dbReference type="RefSeq" id="WP_223102921.1">
    <property type="nucleotide sequence ID" value="NZ_CP061913.1"/>
</dbReference>
<name>A0ABV5MHQ0_9ACTN</name>